<evidence type="ECO:0000256" key="1">
    <source>
        <dbReference type="ARBA" id="ARBA00022741"/>
    </source>
</evidence>
<dbReference type="InterPro" id="IPR027417">
    <property type="entry name" value="P-loop_NTPase"/>
</dbReference>
<feature type="domain" description="Tr-type G" evidence="3">
    <location>
        <begin position="46"/>
        <end position="177"/>
    </location>
</feature>
<evidence type="ECO:0000256" key="2">
    <source>
        <dbReference type="ARBA" id="ARBA00023134"/>
    </source>
</evidence>
<sequence length="356" mass="36554">MPEPAYARTKPHLTIATLGHRGHGKTTLTAALAHLHGAPVPAGAPYVEYETGTRHYAHADLPGRPRRLPALIAGLWGLDGALLVVSAHDGVTPSTAEHLLLARTAGVHHVVVALTRAASAGPARSARAEAGVRELLTAHGGGHVPVVRTDARAALAGDPRWRAALEALADAVDTYVPTPVRYADAPFLLPLSHVRHLPGGATAVGGTVERGTLRPGERVELPGARASATAAELRTFGRLMDGAEPGDRLTLLLTGPGARAALRGDVVAAPGSITSLRRFRAHVALSAGVRAGQALRFHLRTAEAAGTLAQPPGAAVATVELDRAVALTRGLPFAVRRDGRTVGTGVVTGPLPAGGQ</sequence>
<dbReference type="PANTHER" id="PTHR43721:SF22">
    <property type="entry name" value="ELONGATION FACTOR TU, MITOCHONDRIAL"/>
    <property type="match status" value="1"/>
</dbReference>
<dbReference type="Proteomes" id="UP001500886">
    <property type="component" value="Unassembled WGS sequence"/>
</dbReference>
<keyword evidence="6" id="KW-1185">Reference proteome</keyword>
<dbReference type="Gene3D" id="2.40.30.10">
    <property type="entry name" value="Translation factors"/>
    <property type="match status" value="2"/>
</dbReference>
<dbReference type="InterPro" id="IPR009000">
    <property type="entry name" value="Transl_B-barrel_sf"/>
</dbReference>
<keyword evidence="1" id="KW-0547">Nucleotide-binding</keyword>
<dbReference type="InterPro" id="IPR050055">
    <property type="entry name" value="EF-Tu_GTPase"/>
</dbReference>
<dbReference type="InterPro" id="IPR009001">
    <property type="entry name" value="Transl_elong_EF1A/Init_IF2_C"/>
</dbReference>
<comment type="caution">
    <text evidence="5">The sequence shown here is derived from an EMBL/GenBank/DDBJ whole genome shotgun (WGS) entry which is preliminary data.</text>
</comment>
<dbReference type="Pfam" id="PF00009">
    <property type="entry name" value="GTP_EFTU"/>
    <property type="match status" value="1"/>
</dbReference>
<evidence type="ECO:0000259" key="3">
    <source>
        <dbReference type="Pfam" id="PF00009"/>
    </source>
</evidence>
<dbReference type="RefSeq" id="WP_344436423.1">
    <property type="nucleotide sequence ID" value="NZ_BAAASL010000012.1"/>
</dbReference>
<dbReference type="EMBL" id="BAAASL010000012">
    <property type="protein sequence ID" value="GAA2719079.1"/>
    <property type="molecule type" value="Genomic_DNA"/>
</dbReference>
<dbReference type="GO" id="GO:0003746">
    <property type="term" value="F:translation elongation factor activity"/>
    <property type="evidence" value="ECO:0007669"/>
    <property type="project" value="UniProtKB-KW"/>
</dbReference>
<name>A0ABN3TVM2_9ACTN</name>
<reference evidence="5 6" key="1">
    <citation type="journal article" date="2019" name="Int. J. Syst. Evol. Microbiol.">
        <title>The Global Catalogue of Microorganisms (GCM) 10K type strain sequencing project: providing services to taxonomists for standard genome sequencing and annotation.</title>
        <authorList>
            <consortium name="The Broad Institute Genomics Platform"/>
            <consortium name="The Broad Institute Genome Sequencing Center for Infectious Disease"/>
            <person name="Wu L."/>
            <person name="Ma J."/>
        </authorList>
    </citation>
    <scope>NUCLEOTIDE SEQUENCE [LARGE SCALE GENOMIC DNA]</scope>
    <source>
        <strain evidence="5 6">JCM 4542</strain>
    </source>
</reference>
<evidence type="ECO:0000313" key="6">
    <source>
        <dbReference type="Proteomes" id="UP001500886"/>
    </source>
</evidence>
<gene>
    <name evidence="5" type="primary">tuf_2</name>
    <name evidence="5" type="ORF">GCM10010315_36380</name>
</gene>
<feature type="domain" description="Translation elongation factor EFTu-like" evidence="4">
    <location>
        <begin position="203"/>
        <end position="267"/>
    </location>
</feature>
<evidence type="ECO:0000313" key="5">
    <source>
        <dbReference type="EMBL" id="GAA2719079.1"/>
    </source>
</evidence>
<dbReference type="SUPFAM" id="SSF52540">
    <property type="entry name" value="P-loop containing nucleoside triphosphate hydrolases"/>
    <property type="match status" value="1"/>
</dbReference>
<dbReference type="SUPFAM" id="SSF50465">
    <property type="entry name" value="EF-Tu/eEF-1alpha/eIF2-gamma C-terminal domain"/>
    <property type="match status" value="1"/>
</dbReference>
<dbReference type="Gene3D" id="3.40.50.300">
    <property type="entry name" value="P-loop containing nucleotide triphosphate hydrolases"/>
    <property type="match status" value="1"/>
</dbReference>
<keyword evidence="5" id="KW-0648">Protein biosynthesis</keyword>
<keyword evidence="2" id="KW-0342">GTP-binding</keyword>
<evidence type="ECO:0000259" key="4">
    <source>
        <dbReference type="Pfam" id="PF03144"/>
    </source>
</evidence>
<dbReference type="Pfam" id="PF03144">
    <property type="entry name" value="GTP_EFTU_D2"/>
    <property type="match status" value="1"/>
</dbReference>
<dbReference type="PANTHER" id="PTHR43721">
    <property type="entry name" value="ELONGATION FACTOR TU-RELATED"/>
    <property type="match status" value="1"/>
</dbReference>
<protein>
    <submittedName>
        <fullName evidence="5">Elongation factor Tu</fullName>
    </submittedName>
</protein>
<dbReference type="InterPro" id="IPR000795">
    <property type="entry name" value="T_Tr_GTP-bd_dom"/>
</dbReference>
<accession>A0ABN3TVM2</accession>
<dbReference type="InterPro" id="IPR004161">
    <property type="entry name" value="EFTu-like_2"/>
</dbReference>
<organism evidence="5 6">
    <name type="scientific">Streptomyces luteosporeus</name>
    <dbReference type="NCBI Taxonomy" id="173856"/>
    <lineage>
        <taxon>Bacteria</taxon>
        <taxon>Bacillati</taxon>
        <taxon>Actinomycetota</taxon>
        <taxon>Actinomycetes</taxon>
        <taxon>Kitasatosporales</taxon>
        <taxon>Streptomycetaceae</taxon>
        <taxon>Streptomyces</taxon>
    </lineage>
</organism>
<dbReference type="SUPFAM" id="SSF50447">
    <property type="entry name" value="Translation proteins"/>
    <property type="match status" value="1"/>
</dbReference>
<keyword evidence="5" id="KW-0251">Elongation factor</keyword>
<proteinExistence type="predicted"/>